<protein>
    <submittedName>
        <fullName evidence="3">Uncharacterized protein</fullName>
    </submittedName>
</protein>
<evidence type="ECO:0000256" key="2">
    <source>
        <dbReference type="SAM" id="SignalP"/>
    </source>
</evidence>
<evidence type="ECO:0000256" key="1">
    <source>
        <dbReference type="SAM" id="MobiDB-lite"/>
    </source>
</evidence>
<keyword evidence="4" id="KW-1185">Reference proteome</keyword>
<organism evidence="3 4">
    <name type="scientific">Metschnikowia aff. pulcherrima</name>
    <dbReference type="NCBI Taxonomy" id="2163413"/>
    <lineage>
        <taxon>Eukaryota</taxon>
        <taxon>Fungi</taxon>
        <taxon>Dikarya</taxon>
        <taxon>Ascomycota</taxon>
        <taxon>Saccharomycotina</taxon>
        <taxon>Pichiomycetes</taxon>
        <taxon>Metschnikowiaceae</taxon>
        <taxon>Metschnikowia</taxon>
    </lineage>
</organism>
<evidence type="ECO:0000313" key="4">
    <source>
        <dbReference type="Proteomes" id="UP000292447"/>
    </source>
</evidence>
<dbReference type="Proteomes" id="UP000292447">
    <property type="component" value="Chromosome III"/>
</dbReference>
<feature type="region of interest" description="Disordered" evidence="1">
    <location>
        <begin position="254"/>
        <end position="274"/>
    </location>
</feature>
<name>A0A4P6XRG1_9ASCO</name>
<dbReference type="AlphaFoldDB" id="A0A4P6XRG1"/>
<evidence type="ECO:0000313" key="3">
    <source>
        <dbReference type="EMBL" id="QBM88688.1"/>
    </source>
</evidence>
<sequence>MRFYSFYAAAMICFHILGSASLCGQIPKGQNLTSWFPDQFFVCRFDGLSQEELLKLLTLNTLKLQSLDLDLHVASEALKVFVAVLKSFVRESCYDGNVRLKTCRKHFQSAEFATHERFLGATFSTLLNVVKTFFAKDNMIARQFEFSSYMFQAMKESLRMLQLYTFPKSPARRLVHKMIQLNVQMLTLYDSTGMPDRDSKSYKKDVAEYFRALNLWSRSFAILNDVPPSTRVFFRSQKSKAETTIQILKRKPEKIGGGQPLVSKLPKTRGRQAC</sequence>
<gene>
    <name evidence="3" type="ORF">METSCH_C06670</name>
</gene>
<reference evidence="4" key="1">
    <citation type="submission" date="2019-03" db="EMBL/GenBank/DDBJ databases">
        <title>Snf2 controls pulcherriminic acid biosynthesis and connects pigmentation and antifungal activity of the yeast Metschnikowia pulcherrima.</title>
        <authorList>
            <person name="Gore-Lloyd D."/>
            <person name="Sumann I."/>
            <person name="Brachmann A.O."/>
            <person name="Schneeberger K."/>
            <person name="Ortiz-Merino R.A."/>
            <person name="Moreno-Beltran M."/>
            <person name="Schlaefli M."/>
            <person name="Kirner P."/>
            <person name="Santos Kron A."/>
            <person name="Wolfe K.H."/>
            <person name="Piel J."/>
            <person name="Ahrens C.H."/>
            <person name="Henk D."/>
            <person name="Freimoser F.M."/>
        </authorList>
    </citation>
    <scope>NUCLEOTIDE SEQUENCE [LARGE SCALE GENOMIC DNA]</scope>
    <source>
        <strain evidence="4">APC 1.2</strain>
    </source>
</reference>
<accession>A0A4P6XRG1</accession>
<proteinExistence type="predicted"/>
<feature type="chain" id="PRO_5020793428" evidence="2">
    <location>
        <begin position="22"/>
        <end position="274"/>
    </location>
</feature>
<feature type="signal peptide" evidence="2">
    <location>
        <begin position="1"/>
        <end position="21"/>
    </location>
</feature>
<keyword evidence="2" id="KW-0732">Signal</keyword>
<dbReference type="EMBL" id="CP034458">
    <property type="protein sequence ID" value="QBM88688.1"/>
    <property type="molecule type" value="Genomic_DNA"/>
</dbReference>